<protein>
    <submittedName>
        <fullName evidence="2">Uncharacterized protein</fullName>
    </submittedName>
</protein>
<proteinExistence type="predicted"/>
<accession>A0A183JCI3</accession>
<keyword evidence="1" id="KW-0472">Membrane</keyword>
<reference evidence="2" key="1">
    <citation type="submission" date="2016-06" db="UniProtKB">
        <authorList>
            <consortium name="WormBaseParasite"/>
        </authorList>
    </citation>
    <scope>IDENTIFICATION</scope>
</reference>
<organism evidence="2">
    <name type="scientific">Schistosoma curassoni</name>
    <dbReference type="NCBI Taxonomy" id="6186"/>
    <lineage>
        <taxon>Eukaryota</taxon>
        <taxon>Metazoa</taxon>
        <taxon>Spiralia</taxon>
        <taxon>Lophotrochozoa</taxon>
        <taxon>Platyhelminthes</taxon>
        <taxon>Trematoda</taxon>
        <taxon>Digenea</taxon>
        <taxon>Strigeidida</taxon>
        <taxon>Schistosomatoidea</taxon>
        <taxon>Schistosomatidae</taxon>
        <taxon>Schistosoma</taxon>
    </lineage>
</organism>
<keyword evidence="1" id="KW-1133">Transmembrane helix</keyword>
<dbReference type="AlphaFoldDB" id="A0A183JCI3"/>
<evidence type="ECO:0000256" key="1">
    <source>
        <dbReference type="SAM" id="Phobius"/>
    </source>
</evidence>
<name>A0A183JCI3_9TREM</name>
<sequence>MIHRNIHRFQYDVYDHLSPYPCCEYFYYRQPDSHFALPRYYLLLTLFLLVLSVTDFHWFVQ</sequence>
<keyword evidence="1" id="KW-0812">Transmembrane</keyword>
<evidence type="ECO:0000313" key="2">
    <source>
        <dbReference type="WBParaSite" id="SCUD_0000039001-mRNA-1"/>
    </source>
</evidence>
<feature type="transmembrane region" description="Helical" evidence="1">
    <location>
        <begin position="40"/>
        <end position="60"/>
    </location>
</feature>
<dbReference type="WBParaSite" id="SCUD_0000039001-mRNA-1">
    <property type="protein sequence ID" value="SCUD_0000039001-mRNA-1"/>
    <property type="gene ID" value="SCUD_0000039001"/>
</dbReference>